<feature type="chain" id="PRO_5010556328" evidence="1">
    <location>
        <begin position="29"/>
        <end position="99"/>
    </location>
</feature>
<organism evidence="2 3">
    <name type="scientific">Shewanella psychrophila</name>
    <dbReference type="NCBI Taxonomy" id="225848"/>
    <lineage>
        <taxon>Bacteria</taxon>
        <taxon>Pseudomonadati</taxon>
        <taxon>Pseudomonadota</taxon>
        <taxon>Gammaproteobacteria</taxon>
        <taxon>Alteromonadales</taxon>
        <taxon>Shewanellaceae</taxon>
        <taxon>Shewanella</taxon>
    </lineage>
</organism>
<dbReference type="EMBL" id="CP014782">
    <property type="protein sequence ID" value="AQS40183.1"/>
    <property type="molecule type" value="Genomic_DNA"/>
</dbReference>
<dbReference type="Proteomes" id="UP000189545">
    <property type="component" value="Chromosome"/>
</dbReference>
<evidence type="ECO:0000256" key="1">
    <source>
        <dbReference type="SAM" id="SignalP"/>
    </source>
</evidence>
<dbReference type="OrthoDB" id="6266260at2"/>
<name>A0A1S6HXB1_9GAMM</name>
<protein>
    <submittedName>
        <fullName evidence="2">Uncharacterized protein</fullName>
    </submittedName>
</protein>
<feature type="signal peptide" evidence="1">
    <location>
        <begin position="1"/>
        <end position="28"/>
    </location>
</feature>
<keyword evidence="1" id="KW-0732">Signal</keyword>
<dbReference type="RefSeq" id="WP_077755008.1">
    <property type="nucleotide sequence ID" value="NZ_CP014782.1"/>
</dbReference>
<dbReference type="STRING" id="225848.Sps_05114"/>
<evidence type="ECO:0000313" key="2">
    <source>
        <dbReference type="EMBL" id="AQS40183.1"/>
    </source>
</evidence>
<sequence length="99" mass="10542">MFNSTVSKIAKASLVAAVLMGASMGAQADGLILTDLTSNIEQNISAQMQDMMQVAQRELSLSLQTQLSEAMFELEGNGEASELAQKQSETVITSAMVKE</sequence>
<dbReference type="KEGG" id="spsw:Sps_05114"/>
<keyword evidence="3" id="KW-1185">Reference proteome</keyword>
<dbReference type="AlphaFoldDB" id="A0A1S6HXB1"/>
<proteinExistence type="predicted"/>
<evidence type="ECO:0000313" key="3">
    <source>
        <dbReference type="Proteomes" id="UP000189545"/>
    </source>
</evidence>
<accession>A0A1S6HXB1</accession>
<reference evidence="2 3" key="1">
    <citation type="submission" date="2016-03" db="EMBL/GenBank/DDBJ databases">
        <title>Complete genome sequence of Shewanella psychrophila WP2, a deep sea bacterium isolated from west Pacific sediment.</title>
        <authorList>
            <person name="Xu G."/>
            <person name="Jian H."/>
        </authorList>
    </citation>
    <scope>NUCLEOTIDE SEQUENCE [LARGE SCALE GENOMIC DNA]</scope>
    <source>
        <strain evidence="2 3">WP2</strain>
    </source>
</reference>
<gene>
    <name evidence="2" type="ORF">Sps_05114</name>
</gene>